<dbReference type="FunCoup" id="I2GY81">
    <property type="interactions" value="56"/>
</dbReference>
<keyword evidence="2" id="KW-1185">Reference proteome</keyword>
<dbReference type="HOGENOM" id="CLU_1143196_0_0_1"/>
<dbReference type="RefSeq" id="XP_004178602.1">
    <property type="nucleotide sequence ID" value="XM_004178554.1"/>
</dbReference>
<dbReference type="OrthoDB" id="4035536at2759"/>
<dbReference type="CDD" id="cd22875">
    <property type="entry name" value="IML3"/>
    <property type="match status" value="1"/>
</dbReference>
<reference evidence="1 2" key="1">
    <citation type="journal article" date="2011" name="Proc. Natl. Acad. Sci. U.S.A.">
        <title>Evolutionary erosion of yeast sex chromosomes by mating-type switching accidents.</title>
        <authorList>
            <person name="Gordon J.L."/>
            <person name="Armisen D."/>
            <person name="Proux-Wera E."/>
            <person name="Oheigeartaigh S.S."/>
            <person name="Byrne K.P."/>
            <person name="Wolfe K.H."/>
        </authorList>
    </citation>
    <scope>NUCLEOTIDE SEQUENCE [LARGE SCALE GENOMIC DNA]</scope>
    <source>
        <strain evidence="2">ATCC 34711 / CBS 6284 / DSM 70876 / NBRC 10599 / NRRL Y-10934 / UCD 77-7</strain>
    </source>
</reference>
<dbReference type="STRING" id="1071380.I2GY81"/>
<evidence type="ECO:0000313" key="2">
    <source>
        <dbReference type="Proteomes" id="UP000002866"/>
    </source>
</evidence>
<organism evidence="1 2">
    <name type="scientific">Henningerozyma blattae (strain ATCC 34711 / CBS 6284 / DSM 70876 / NBRC 10599 / NRRL Y-10934 / UCD 77-7)</name>
    <name type="common">Yeast</name>
    <name type="synonym">Tetrapisispora blattae</name>
    <dbReference type="NCBI Taxonomy" id="1071380"/>
    <lineage>
        <taxon>Eukaryota</taxon>
        <taxon>Fungi</taxon>
        <taxon>Dikarya</taxon>
        <taxon>Ascomycota</taxon>
        <taxon>Saccharomycotina</taxon>
        <taxon>Saccharomycetes</taxon>
        <taxon>Saccharomycetales</taxon>
        <taxon>Saccharomycetaceae</taxon>
        <taxon>Henningerozyma</taxon>
    </lineage>
</organism>
<dbReference type="EMBL" id="HE806317">
    <property type="protein sequence ID" value="CCH59083.1"/>
    <property type="molecule type" value="Genomic_DNA"/>
</dbReference>
<proteinExistence type="predicted"/>
<accession>I2GY81</accession>
<dbReference type="GeneID" id="14494261"/>
<dbReference type="InParanoid" id="I2GY81"/>
<dbReference type="AlphaFoldDB" id="I2GY81"/>
<evidence type="ECO:0000313" key="1">
    <source>
        <dbReference type="EMBL" id="CCH59083.1"/>
    </source>
</evidence>
<name>I2GY81_HENB6</name>
<gene>
    <name evidence="1" type="primary">TBLA0B02410</name>
    <name evidence="1" type="ORF">TBLA_0B02410</name>
</gene>
<protein>
    <submittedName>
        <fullName evidence="1">Uncharacterized protein</fullName>
    </submittedName>
</protein>
<dbReference type="KEGG" id="tbl:TBLA_0B02410"/>
<sequence>MLSKWSFFASNRLIEITNETDIPNIEKLFNLKHSIKLLPSNSSDIVNYELYQYVSTSPDSSVSDFKFFILNQTQSNIEVPTLIGIFSTDLKSSSIHIESLLNWFRLLENNSNSPVIWPVMLSDNQLMIDIADSIVKNKYWATTKFLFDIQDIATTNNNLRTISIEIDNQSCSRLYRNQIVKGKNDNVSAYRDAIIPYIYENSGILFDALPIHMINLVNVARIAKDGLYQVQDKTPSIETLILLLSHSQIP</sequence>
<dbReference type="Proteomes" id="UP000002866">
    <property type="component" value="Chromosome 2"/>
</dbReference>